<keyword evidence="3" id="KW-1185">Reference proteome</keyword>
<dbReference type="GO" id="GO:0097367">
    <property type="term" value="F:carbohydrate derivative binding"/>
    <property type="evidence" value="ECO:0007669"/>
    <property type="project" value="InterPro"/>
</dbReference>
<evidence type="ECO:0000313" key="3">
    <source>
        <dbReference type="Proteomes" id="UP000613840"/>
    </source>
</evidence>
<dbReference type="InterPro" id="IPR001347">
    <property type="entry name" value="SIS_dom"/>
</dbReference>
<dbReference type="SUPFAM" id="SSF53697">
    <property type="entry name" value="SIS domain"/>
    <property type="match status" value="1"/>
</dbReference>
<evidence type="ECO:0000259" key="1">
    <source>
        <dbReference type="PROSITE" id="PS51464"/>
    </source>
</evidence>
<dbReference type="CDD" id="cd05013">
    <property type="entry name" value="SIS_RpiR"/>
    <property type="match status" value="1"/>
</dbReference>
<proteinExistence type="predicted"/>
<gene>
    <name evidence="2" type="ORF">GCM10011575_35170</name>
</gene>
<sequence length="213" mass="22547">MGQGSYVAFDDLSPNDSMEVLSEKLIALHINALQQTVQSIDPDSLNSVVELLRGARHRMIFATAASSTPAEDLALKLAILGLPTVVLDDAHKAVLTLRGFDSRDVVVGMTYTGTIRAVGVVLNEARRLGVPTVGVTHDLGSYVGRSVDYVLRPMGRELSQLTVGLSTRTAQLVLGDLIFLSIAHANPDLAGLAAQGIPGRASSTYLRVDSGRG</sequence>
<protein>
    <recommendedName>
        <fullName evidence="1">SIS domain-containing protein</fullName>
    </recommendedName>
</protein>
<organism evidence="2 3">
    <name type="scientific">Microlunatus endophyticus</name>
    <dbReference type="NCBI Taxonomy" id="1716077"/>
    <lineage>
        <taxon>Bacteria</taxon>
        <taxon>Bacillati</taxon>
        <taxon>Actinomycetota</taxon>
        <taxon>Actinomycetes</taxon>
        <taxon>Propionibacteriales</taxon>
        <taxon>Propionibacteriaceae</taxon>
        <taxon>Microlunatus</taxon>
    </lineage>
</organism>
<reference evidence="2" key="1">
    <citation type="journal article" date="2014" name="Int. J. Syst. Evol. Microbiol.">
        <title>Complete genome sequence of Corynebacterium casei LMG S-19264T (=DSM 44701T), isolated from a smear-ripened cheese.</title>
        <authorList>
            <consortium name="US DOE Joint Genome Institute (JGI-PGF)"/>
            <person name="Walter F."/>
            <person name="Albersmeier A."/>
            <person name="Kalinowski J."/>
            <person name="Ruckert C."/>
        </authorList>
    </citation>
    <scope>NUCLEOTIDE SEQUENCE</scope>
    <source>
        <strain evidence="2">CGMCC 4.7306</strain>
    </source>
</reference>
<dbReference type="AlphaFoldDB" id="A0A917SD61"/>
<dbReference type="Pfam" id="PF01380">
    <property type="entry name" value="SIS"/>
    <property type="match status" value="1"/>
</dbReference>
<dbReference type="Proteomes" id="UP000613840">
    <property type="component" value="Unassembled WGS sequence"/>
</dbReference>
<dbReference type="PANTHER" id="PTHR30514">
    <property type="entry name" value="GLUCOKINASE"/>
    <property type="match status" value="1"/>
</dbReference>
<dbReference type="GO" id="GO:0003700">
    <property type="term" value="F:DNA-binding transcription factor activity"/>
    <property type="evidence" value="ECO:0007669"/>
    <property type="project" value="InterPro"/>
</dbReference>
<dbReference type="PANTHER" id="PTHR30514:SF17">
    <property type="entry name" value="HTH-TYPE TRANSCRIPTIONAL REGULATOR MURR"/>
    <property type="match status" value="1"/>
</dbReference>
<name>A0A917SD61_9ACTN</name>
<reference evidence="2" key="2">
    <citation type="submission" date="2020-09" db="EMBL/GenBank/DDBJ databases">
        <authorList>
            <person name="Sun Q."/>
            <person name="Zhou Y."/>
        </authorList>
    </citation>
    <scope>NUCLEOTIDE SEQUENCE</scope>
    <source>
        <strain evidence="2">CGMCC 4.7306</strain>
    </source>
</reference>
<dbReference type="InterPro" id="IPR046348">
    <property type="entry name" value="SIS_dom_sf"/>
</dbReference>
<feature type="domain" description="SIS" evidence="1">
    <location>
        <begin position="48"/>
        <end position="188"/>
    </location>
</feature>
<dbReference type="Gene3D" id="3.40.50.10490">
    <property type="entry name" value="Glucose-6-phosphate isomerase like protein, domain 1"/>
    <property type="match status" value="1"/>
</dbReference>
<dbReference type="EMBL" id="BMMZ01000009">
    <property type="protein sequence ID" value="GGL73799.1"/>
    <property type="molecule type" value="Genomic_DNA"/>
</dbReference>
<dbReference type="PROSITE" id="PS51464">
    <property type="entry name" value="SIS"/>
    <property type="match status" value="1"/>
</dbReference>
<comment type="caution">
    <text evidence="2">The sequence shown here is derived from an EMBL/GenBank/DDBJ whole genome shotgun (WGS) entry which is preliminary data.</text>
</comment>
<dbReference type="InterPro" id="IPR047640">
    <property type="entry name" value="RpiR-like"/>
</dbReference>
<accession>A0A917SD61</accession>
<dbReference type="InterPro" id="IPR035472">
    <property type="entry name" value="RpiR-like_SIS"/>
</dbReference>
<evidence type="ECO:0000313" key="2">
    <source>
        <dbReference type="EMBL" id="GGL73799.1"/>
    </source>
</evidence>
<dbReference type="GO" id="GO:0003677">
    <property type="term" value="F:DNA binding"/>
    <property type="evidence" value="ECO:0007669"/>
    <property type="project" value="InterPro"/>
</dbReference>
<dbReference type="GO" id="GO:1901135">
    <property type="term" value="P:carbohydrate derivative metabolic process"/>
    <property type="evidence" value="ECO:0007669"/>
    <property type="project" value="InterPro"/>
</dbReference>